<dbReference type="OrthoDB" id="9124519at2"/>
<dbReference type="Gene3D" id="3.30.450.20">
    <property type="entry name" value="PAS domain"/>
    <property type="match status" value="2"/>
</dbReference>
<proteinExistence type="predicted"/>
<accession>A0A1I2D3J2</accession>
<dbReference type="SMART" id="SM00091">
    <property type="entry name" value="PAS"/>
    <property type="match status" value="2"/>
</dbReference>
<dbReference type="SUPFAM" id="SSF55785">
    <property type="entry name" value="PYP-like sensor domain (PAS domain)"/>
    <property type="match status" value="2"/>
</dbReference>
<evidence type="ECO:0000313" key="3">
    <source>
        <dbReference type="Proteomes" id="UP000199513"/>
    </source>
</evidence>
<dbReference type="EMBL" id="FONY01000006">
    <property type="protein sequence ID" value="SFE74633.1"/>
    <property type="molecule type" value="Genomic_DNA"/>
</dbReference>
<sequence>MSLSYNEITRWLPVSLLHSQSYSVVLTDLEGRCIFVNDLFKKRVSFIATDFVGLPFQRTVHEEDIEKCNEAAYYCITHPEEIISLMVRKPENELGEFYWTSWEFSLFKDQNGQAVGILCIGHDVTSEKVAQQKLQSSQNMLSAIYNSAIDAKVFISSESKILYFNKIAAELAKGLFGKYPQIGENYLDYILPHLQEKVKAELNRALLGEVIRDEQTDGKKWYQFTNFPVYDENNKLVGIAINIRDISELKTTQLTLK</sequence>
<reference evidence="2 3" key="1">
    <citation type="submission" date="2016-10" db="EMBL/GenBank/DDBJ databases">
        <authorList>
            <person name="de Groot N.N."/>
        </authorList>
    </citation>
    <scope>NUCLEOTIDE SEQUENCE [LARGE SCALE GENOMIC DNA]</scope>
    <source>
        <strain>GEY</strain>
        <strain evidence="3">DSM 9560</strain>
    </source>
</reference>
<feature type="domain" description="PAC" evidence="1">
    <location>
        <begin position="204"/>
        <end position="257"/>
    </location>
</feature>
<dbReference type="InterPro" id="IPR035965">
    <property type="entry name" value="PAS-like_dom_sf"/>
</dbReference>
<dbReference type="STRING" id="1003.SAMN04488541_100630"/>
<dbReference type="RefSeq" id="WP_091540879.1">
    <property type="nucleotide sequence ID" value="NZ_FONY01000006.1"/>
</dbReference>
<organism evidence="2 3">
    <name type="scientific">Thermoflexibacter ruber</name>
    <dbReference type="NCBI Taxonomy" id="1003"/>
    <lineage>
        <taxon>Bacteria</taxon>
        <taxon>Pseudomonadati</taxon>
        <taxon>Bacteroidota</taxon>
        <taxon>Cytophagia</taxon>
        <taxon>Cytophagales</taxon>
        <taxon>Thermoflexibacteraceae</taxon>
        <taxon>Thermoflexibacter</taxon>
    </lineage>
</organism>
<keyword evidence="3" id="KW-1185">Reference proteome</keyword>
<dbReference type="Proteomes" id="UP000199513">
    <property type="component" value="Unassembled WGS sequence"/>
</dbReference>
<dbReference type="NCBIfam" id="TIGR00229">
    <property type="entry name" value="sensory_box"/>
    <property type="match status" value="2"/>
</dbReference>
<dbReference type="Pfam" id="PF13426">
    <property type="entry name" value="PAS_9"/>
    <property type="match status" value="1"/>
</dbReference>
<dbReference type="PROSITE" id="PS50113">
    <property type="entry name" value="PAC"/>
    <property type="match status" value="2"/>
</dbReference>
<gene>
    <name evidence="2" type="ORF">SAMN04488541_100630</name>
</gene>
<dbReference type="CDD" id="cd00130">
    <property type="entry name" value="PAS"/>
    <property type="match status" value="1"/>
</dbReference>
<protein>
    <submittedName>
        <fullName evidence="2">PAS domain S-box-containing protein</fullName>
    </submittedName>
</protein>
<dbReference type="InterPro" id="IPR013656">
    <property type="entry name" value="PAS_4"/>
</dbReference>
<dbReference type="InterPro" id="IPR000014">
    <property type="entry name" value="PAS"/>
</dbReference>
<feature type="domain" description="PAC" evidence="1">
    <location>
        <begin position="81"/>
        <end position="136"/>
    </location>
</feature>
<dbReference type="AlphaFoldDB" id="A0A1I2D3J2"/>
<evidence type="ECO:0000259" key="1">
    <source>
        <dbReference type="PROSITE" id="PS50113"/>
    </source>
</evidence>
<name>A0A1I2D3J2_9BACT</name>
<dbReference type="Pfam" id="PF08448">
    <property type="entry name" value="PAS_4"/>
    <property type="match status" value="1"/>
</dbReference>
<dbReference type="InterPro" id="IPR000700">
    <property type="entry name" value="PAS-assoc_C"/>
</dbReference>
<evidence type="ECO:0000313" key="2">
    <source>
        <dbReference type="EMBL" id="SFE74633.1"/>
    </source>
</evidence>